<protein>
    <submittedName>
        <fullName evidence="2">PDZ and LIM domain protein Zasp</fullName>
    </submittedName>
</protein>
<name>A0AC34F0K1_9BILA</name>
<accession>A0AC34F0K1</accession>
<reference evidence="2" key="1">
    <citation type="submission" date="2022-11" db="UniProtKB">
        <authorList>
            <consortium name="WormBaseParasite"/>
        </authorList>
    </citation>
    <scope>IDENTIFICATION</scope>
</reference>
<evidence type="ECO:0000313" key="2">
    <source>
        <dbReference type="WBParaSite" id="ES5_v2.g10523.t1"/>
    </source>
</evidence>
<dbReference type="WBParaSite" id="ES5_v2.g10523.t1">
    <property type="protein sequence ID" value="ES5_v2.g10523.t1"/>
    <property type="gene ID" value="ES5_v2.g10523"/>
</dbReference>
<dbReference type="Proteomes" id="UP000887579">
    <property type="component" value="Unplaced"/>
</dbReference>
<organism evidence="1 2">
    <name type="scientific">Panagrolaimus sp. ES5</name>
    <dbReference type="NCBI Taxonomy" id="591445"/>
    <lineage>
        <taxon>Eukaryota</taxon>
        <taxon>Metazoa</taxon>
        <taxon>Ecdysozoa</taxon>
        <taxon>Nematoda</taxon>
        <taxon>Chromadorea</taxon>
        <taxon>Rhabditida</taxon>
        <taxon>Tylenchina</taxon>
        <taxon>Panagrolaimomorpha</taxon>
        <taxon>Panagrolaimoidea</taxon>
        <taxon>Panagrolaimidae</taxon>
        <taxon>Panagrolaimus</taxon>
    </lineage>
</organism>
<sequence length="961" mass="108480">MASVEMVTVRMSRGDIRTPWGFEIIPPCTVTKIIGSSLADRAGLHNGDHIDELQGLQGLSYERALNLLQSASHEIELVVLRDPSLASTTARLWKPHVTVDNMPINNFEGYPNISPQQQNAPPQTFSSSYKTDYSASISPSIKVSLEHQPELLMQLHHGKGLTCRIKDALVHPECFQCSTCGSSLRNVGHHFINEKFYCDIHGPQRQQQLGGGNIKGTHFVSNTHFNPDLAVKIPPTAAQPTRVQEPPRGFYQPDILSAGPLSPPQPPIRPPLDSYSRTTVYSNQQESNNDDLIIIGKQSTSATLEARQMSRNFAPFMRSRSVRGIQWPPPPEKAQRNADAIRYWKMPAEPADREKKSLQQLISEDSETHKKPTAMKKSPSPERAKMHAKRVVSTPHRLLQPMRNPLDAYNEKVRSQHDLSQESPQSRSATSLLSLGQPPAVNISWTDLVKEQTMTKSPSQKSDGMNHEKSIECLQIPEKSFRNEESSPEPNSESQFNEEDWQAKSEILEEKDILTDASSIRHSDDEDIEDESFNLPRFDERTSQFLSEHRLSVYDDSVSLSPSMEDLERKSIASTIKEGDDEDAVSLAEKEKWMREEVEQARKEEAEKQKRLNQNNSEEYPEVSESVEKIILEELAQTPIPTDDQNKAPEITERDLAIDVIKEHQENLQQQQNQLSELLDNALKYLKDTDYQKPTENLEISETNNNKNVSPQPFNYDANTPAAKIIRSLNAFEEDGQRKSTIYEQQRMPTGKSLSQPPTNNDASNQAYSDGVRQHGTLVSQTNMIPYCEQCKQQIRGAYVLATGLTWCPEHFTCANPACNRRLLDTGFVEEKGKKYCEKCFETLIAPSCNKCGMPITADCLTALQKQWHPECFVCHHCSQPFGNAAFYLENGRPYCEQDWNTLFTTKCIACKYPIEAGDRWVEAIGSAFHSNCFSCTVCHTNLEGQSFYAKNGLPFCRIHA</sequence>
<proteinExistence type="predicted"/>
<evidence type="ECO:0000313" key="1">
    <source>
        <dbReference type="Proteomes" id="UP000887579"/>
    </source>
</evidence>